<evidence type="ECO:0000313" key="7">
    <source>
        <dbReference type="Proteomes" id="UP000321192"/>
    </source>
</evidence>
<evidence type="ECO:0000313" key="6">
    <source>
        <dbReference type="EMBL" id="TXH79455.1"/>
    </source>
</evidence>
<comment type="caution">
    <text evidence="6">The sequence shown here is derived from an EMBL/GenBank/DDBJ whole genome shotgun (WGS) entry which is preliminary data.</text>
</comment>
<dbReference type="GO" id="GO:0016020">
    <property type="term" value="C:membrane"/>
    <property type="evidence" value="ECO:0007669"/>
    <property type="project" value="UniProtKB-SubCell"/>
</dbReference>
<feature type="transmembrane region" description="Helical" evidence="5">
    <location>
        <begin position="37"/>
        <end position="59"/>
    </location>
</feature>
<feature type="transmembrane region" description="Helical" evidence="5">
    <location>
        <begin position="197"/>
        <end position="222"/>
    </location>
</feature>
<feature type="transmembrane region" description="Helical" evidence="5">
    <location>
        <begin position="65"/>
        <end position="84"/>
    </location>
</feature>
<reference evidence="6 7" key="1">
    <citation type="submission" date="2018-09" db="EMBL/GenBank/DDBJ databases">
        <title>Metagenome Assembled Genomes from an Advanced Water Purification Facility.</title>
        <authorList>
            <person name="Stamps B.W."/>
            <person name="Spear J.R."/>
        </authorList>
    </citation>
    <scope>NUCLEOTIDE SEQUENCE [LARGE SCALE GENOMIC DNA]</scope>
    <source>
        <strain evidence="6">Bin_27_1</strain>
    </source>
</reference>
<dbReference type="Proteomes" id="UP000321192">
    <property type="component" value="Unassembled WGS sequence"/>
</dbReference>
<protein>
    <submittedName>
        <fullName evidence="6">Bile acid:sodium symporter family protein</fullName>
    </submittedName>
</protein>
<feature type="transmembrane region" description="Helical" evidence="5">
    <location>
        <begin position="141"/>
        <end position="161"/>
    </location>
</feature>
<dbReference type="EMBL" id="SSFD01000350">
    <property type="protein sequence ID" value="TXH79455.1"/>
    <property type="molecule type" value="Genomic_DNA"/>
</dbReference>
<accession>A0A5C7S966</accession>
<feature type="transmembrane region" description="Helical" evidence="5">
    <location>
        <begin position="261"/>
        <end position="282"/>
    </location>
</feature>
<dbReference type="InterPro" id="IPR004710">
    <property type="entry name" value="Bilac:Na_transpt"/>
</dbReference>
<feature type="transmembrane region" description="Helical" evidence="5">
    <location>
        <begin position="6"/>
        <end position="25"/>
    </location>
</feature>
<evidence type="ECO:0000256" key="2">
    <source>
        <dbReference type="ARBA" id="ARBA00022692"/>
    </source>
</evidence>
<dbReference type="InterPro" id="IPR002657">
    <property type="entry name" value="BilAc:Na_symport/Acr3"/>
</dbReference>
<proteinExistence type="predicted"/>
<dbReference type="RefSeq" id="WP_043741922.1">
    <property type="nucleotide sequence ID" value="NZ_JAKLLK010000034.1"/>
</dbReference>
<evidence type="ECO:0000256" key="5">
    <source>
        <dbReference type="SAM" id="Phobius"/>
    </source>
</evidence>
<evidence type="ECO:0000256" key="4">
    <source>
        <dbReference type="ARBA" id="ARBA00023136"/>
    </source>
</evidence>
<sequence length="315" mass="32489">MSIDVLLPAALAFIMFSVGLALQGADFHRVFARPRALLIGLLGQLVLVPLAALAVVLAFDLPVLLGMGLMVLAACPGGASSGFLTHLARANAALSLSLTVISSLAALLTFPLLVKAVLAAFGEGVFGADGSVLAELPVGRLIGSVLVVTTVPIVAGMLLRRRAPALTARAEPLVARVATLFFAAIVVATFVSHRHTILANLLSVGPATLVLNFVVMGLGYGLVMLAGAERRDAVAVAMECGLQNAGLAIFVAIVLLRQPELAVGAVVYALTMNFGALGLVFVARRREGALAHDAKRVLRLPPGPPTGSRATPPRR</sequence>
<feature type="transmembrane region" description="Helical" evidence="5">
    <location>
        <begin position="96"/>
        <end position="121"/>
    </location>
</feature>
<dbReference type="InterPro" id="IPR038770">
    <property type="entry name" value="Na+/solute_symporter_sf"/>
</dbReference>
<name>A0A5C7S966_THASP</name>
<dbReference type="Gene3D" id="1.20.1530.20">
    <property type="match status" value="1"/>
</dbReference>
<evidence type="ECO:0000256" key="1">
    <source>
        <dbReference type="ARBA" id="ARBA00004141"/>
    </source>
</evidence>
<dbReference type="AlphaFoldDB" id="A0A5C7S966"/>
<feature type="transmembrane region" description="Helical" evidence="5">
    <location>
        <begin position="234"/>
        <end position="255"/>
    </location>
</feature>
<organism evidence="6 7">
    <name type="scientific">Thauera aminoaromatica</name>
    <dbReference type="NCBI Taxonomy" id="164330"/>
    <lineage>
        <taxon>Bacteria</taxon>
        <taxon>Pseudomonadati</taxon>
        <taxon>Pseudomonadota</taxon>
        <taxon>Betaproteobacteria</taxon>
        <taxon>Rhodocyclales</taxon>
        <taxon>Zoogloeaceae</taxon>
        <taxon>Thauera</taxon>
    </lineage>
</organism>
<dbReference type="PANTHER" id="PTHR10361">
    <property type="entry name" value="SODIUM-BILE ACID COTRANSPORTER"/>
    <property type="match status" value="1"/>
</dbReference>
<evidence type="ECO:0000256" key="3">
    <source>
        <dbReference type="ARBA" id="ARBA00022989"/>
    </source>
</evidence>
<comment type="subcellular location">
    <subcellularLocation>
        <location evidence="1">Membrane</location>
        <topology evidence="1">Multi-pass membrane protein</topology>
    </subcellularLocation>
</comment>
<dbReference type="Pfam" id="PF01758">
    <property type="entry name" value="SBF"/>
    <property type="match status" value="1"/>
</dbReference>
<keyword evidence="2 5" id="KW-0812">Transmembrane</keyword>
<gene>
    <name evidence="6" type="ORF">E6Q80_20510</name>
</gene>
<feature type="transmembrane region" description="Helical" evidence="5">
    <location>
        <begin position="173"/>
        <end position="191"/>
    </location>
</feature>
<dbReference type="PANTHER" id="PTHR10361:SF24">
    <property type="entry name" value="P3 PROTEIN"/>
    <property type="match status" value="1"/>
</dbReference>
<keyword evidence="3 5" id="KW-1133">Transmembrane helix</keyword>
<keyword evidence="4 5" id="KW-0472">Membrane</keyword>